<dbReference type="Gene3D" id="3.80.10.10">
    <property type="entry name" value="Ribonuclease Inhibitor"/>
    <property type="match status" value="1"/>
</dbReference>
<dbReference type="InterPro" id="IPR032675">
    <property type="entry name" value="LRR_dom_sf"/>
</dbReference>
<dbReference type="CDD" id="cd09917">
    <property type="entry name" value="F-box_SF"/>
    <property type="match status" value="1"/>
</dbReference>
<dbReference type="SUPFAM" id="SSF52047">
    <property type="entry name" value="RNI-like"/>
    <property type="match status" value="1"/>
</dbReference>
<organism evidence="2 3">
    <name type="scientific">Marasmius tenuissimus</name>
    <dbReference type="NCBI Taxonomy" id="585030"/>
    <lineage>
        <taxon>Eukaryota</taxon>
        <taxon>Fungi</taxon>
        <taxon>Dikarya</taxon>
        <taxon>Basidiomycota</taxon>
        <taxon>Agaricomycotina</taxon>
        <taxon>Agaricomycetes</taxon>
        <taxon>Agaricomycetidae</taxon>
        <taxon>Agaricales</taxon>
        <taxon>Marasmiineae</taxon>
        <taxon>Marasmiaceae</taxon>
        <taxon>Marasmius</taxon>
    </lineage>
</organism>
<evidence type="ECO:0000313" key="2">
    <source>
        <dbReference type="EMBL" id="KAL0057940.1"/>
    </source>
</evidence>
<dbReference type="EMBL" id="JBBXMP010000405">
    <property type="protein sequence ID" value="KAL0057940.1"/>
    <property type="molecule type" value="Genomic_DNA"/>
</dbReference>
<sequence>MLPGANLPFELIILILESLPNTDTTTLALCALVCRSWVPVSRSILFHHINLTTTTESFLSLLSHPLQSITSARVESLTVTHTRYSPATFNKLLIWTHNDDRHGQMSLSDTLPRLKTLSLNWVGWWTLCVEAKDTLLRDFRGVTHLSLRMTAFDTIDDFSPLIESFPELESLELDGVRPALNWDSEAGINVAVWKRSLKKLSLKQIEDPRIIDILVSFCWGLKELECWYAEVEGIPPVCIGAIQRVVVTAGGALKGFTFQVEEGSGGSMGDDITFDLTHNTTLRTLSLSPCHLLRTLELFTKCRYPPGLVSLCLTSFKYAELDWERLDVLLGCHSAFQSVEAIHMRLEERTLGIGIGGVAVDSEMDLRNAMPRCWTRGILRV</sequence>
<proteinExistence type="predicted"/>
<comment type="caution">
    <text evidence="2">The sequence shown here is derived from an EMBL/GenBank/DDBJ whole genome shotgun (WGS) entry which is preliminary data.</text>
</comment>
<dbReference type="InterPro" id="IPR001810">
    <property type="entry name" value="F-box_dom"/>
</dbReference>
<accession>A0ABR2Z9C3</accession>
<evidence type="ECO:0000313" key="3">
    <source>
        <dbReference type="Proteomes" id="UP001437256"/>
    </source>
</evidence>
<dbReference type="Proteomes" id="UP001437256">
    <property type="component" value="Unassembled WGS sequence"/>
</dbReference>
<protein>
    <recommendedName>
        <fullName evidence="1">F-box domain-containing protein</fullName>
    </recommendedName>
</protein>
<evidence type="ECO:0000259" key="1">
    <source>
        <dbReference type="Pfam" id="PF12937"/>
    </source>
</evidence>
<name>A0ABR2Z9C3_9AGAR</name>
<gene>
    <name evidence="2" type="ORF">AAF712_015404</name>
</gene>
<dbReference type="InterPro" id="IPR036047">
    <property type="entry name" value="F-box-like_dom_sf"/>
</dbReference>
<feature type="domain" description="F-box" evidence="1">
    <location>
        <begin position="6"/>
        <end position="50"/>
    </location>
</feature>
<dbReference type="SUPFAM" id="SSF81383">
    <property type="entry name" value="F-box domain"/>
    <property type="match status" value="1"/>
</dbReference>
<reference evidence="2 3" key="1">
    <citation type="submission" date="2024-05" db="EMBL/GenBank/DDBJ databases">
        <title>A draft genome resource for the thread blight pathogen Marasmius tenuissimus strain MS-2.</title>
        <authorList>
            <person name="Yulfo-Soto G.E."/>
            <person name="Baruah I.K."/>
            <person name="Amoako-Attah I."/>
            <person name="Bukari Y."/>
            <person name="Meinhardt L.W."/>
            <person name="Bailey B.A."/>
            <person name="Cohen S.P."/>
        </authorList>
    </citation>
    <scope>NUCLEOTIDE SEQUENCE [LARGE SCALE GENOMIC DNA]</scope>
    <source>
        <strain evidence="2 3">MS-2</strain>
    </source>
</reference>
<dbReference type="Pfam" id="PF12937">
    <property type="entry name" value="F-box-like"/>
    <property type="match status" value="1"/>
</dbReference>
<keyword evidence="3" id="KW-1185">Reference proteome</keyword>